<evidence type="ECO:0000259" key="2">
    <source>
        <dbReference type="Pfam" id="PF14451"/>
    </source>
</evidence>
<dbReference type="AlphaFoldDB" id="A0A7U4DPX5"/>
<protein>
    <recommendedName>
        <fullName evidence="5">Twitching motility protein PilT</fullName>
    </recommendedName>
</protein>
<sequence>MTACYHFHGDLVTLLRRRWRTTQPIVQPVSRAASIKDVIESFGVPHTEVERIACDGQPTDFSHLVRAGQHFDIHPITAPWDVTRPTPLRPEPLTGIRFIVDGNVGRLGRYLRMAGFDTLYDPRWDSKTLLGCLGEQPRIVLTRDLDLLKRKQVVFGRYIRADKPVGQLREVLALFGLGRWPRPFARCLDCNTPLEPVDKQRIVHRLEPLTRRYFERFTFCPHCDKIYWAGSHVERMKADLAVPDSMADQ</sequence>
<accession>A0A7U4DPX5</accession>
<name>A0A7U4DPX5_DESPD</name>
<dbReference type="PANTHER" id="PTHR39081:SF1">
    <property type="entry name" value="MUT7-C RNASE DOMAIN-CONTAINING PROTEIN"/>
    <property type="match status" value="1"/>
</dbReference>
<feature type="domain" description="Ubiquitin Mut7-C" evidence="2">
    <location>
        <begin position="4"/>
        <end position="79"/>
    </location>
</feature>
<proteinExistence type="predicted"/>
<dbReference type="PANTHER" id="PTHR39081">
    <property type="entry name" value="MUT7-C DOMAIN-CONTAINING PROTEIN"/>
    <property type="match status" value="1"/>
</dbReference>
<evidence type="ECO:0000259" key="1">
    <source>
        <dbReference type="Pfam" id="PF01927"/>
    </source>
</evidence>
<evidence type="ECO:0008006" key="5">
    <source>
        <dbReference type="Google" id="ProtNLM"/>
    </source>
</evidence>
<dbReference type="InterPro" id="IPR002782">
    <property type="entry name" value="Mut7-C_RNAse_dom"/>
</dbReference>
<dbReference type="InterPro" id="IPR027798">
    <property type="entry name" value="Ub_Mut7C"/>
</dbReference>
<dbReference type="Pfam" id="PF14451">
    <property type="entry name" value="Ub-Mut7C"/>
    <property type="match status" value="1"/>
</dbReference>
<gene>
    <name evidence="3" type="ordered locus">Despr_2273</name>
</gene>
<organism evidence="3 4">
    <name type="scientific">Desulfobulbus propionicus (strain ATCC 33891 / DSM 2032 / VKM B-1956 / 1pr3)</name>
    <dbReference type="NCBI Taxonomy" id="577650"/>
    <lineage>
        <taxon>Bacteria</taxon>
        <taxon>Pseudomonadati</taxon>
        <taxon>Thermodesulfobacteriota</taxon>
        <taxon>Desulfobulbia</taxon>
        <taxon>Desulfobulbales</taxon>
        <taxon>Desulfobulbaceae</taxon>
        <taxon>Desulfobulbus</taxon>
    </lineage>
</organism>
<dbReference type="Pfam" id="PF01927">
    <property type="entry name" value="Mut7-C"/>
    <property type="match status" value="1"/>
</dbReference>
<reference evidence="3 4" key="1">
    <citation type="journal article" date="2011" name="Stand. Genomic Sci.">
        <title>Complete genome sequence of Desulfobulbus propionicus type strain (1pr3).</title>
        <authorList>
            <person name="Pagani I."/>
            <person name="Lapidus A."/>
            <person name="Nolan M."/>
            <person name="Lucas S."/>
            <person name="Hammon N."/>
            <person name="Deshpande S."/>
            <person name="Cheng J.F."/>
            <person name="Chertkov O."/>
            <person name="Davenport K."/>
            <person name="Tapia R."/>
            <person name="Han C."/>
            <person name="Goodwin L."/>
            <person name="Pitluck S."/>
            <person name="Liolios K."/>
            <person name="Mavromatis K."/>
            <person name="Ivanova N."/>
            <person name="Mikhailova N."/>
            <person name="Pati A."/>
            <person name="Chen A."/>
            <person name="Palaniappan K."/>
            <person name="Land M."/>
            <person name="Hauser L."/>
            <person name="Chang Y.J."/>
            <person name="Jeffries C.D."/>
            <person name="Detter J.C."/>
            <person name="Brambilla E."/>
            <person name="Kannan K.P."/>
            <person name="Djao O.D."/>
            <person name="Rohde M."/>
            <person name="Pukall R."/>
            <person name="Spring S."/>
            <person name="Goker M."/>
            <person name="Sikorski J."/>
            <person name="Woyke T."/>
            <person name="Bristow J."/>
            <person name="Eisen J.A."/>
            <person name="Markowitz V."/>
            <person name="Hugenholtz P."/>
            <person name="Kyrpides N.C."/>
            <person name="Klenk H.P."/>
        </authorList>
    </citation>
    <scope>NUCLEOTIDE SEQUENCE [LARGE SCALE GENOMIC DNA]</scope>
    <source>
        <strain evidence="4">ATCC 33891 / DSM 2032 / 1pr3</strain>
    </source>
</reference>
<feature type="domain" description="Mut7-C RNAse" evidence="1">
    <location>
        <begin position="97"/>
        <end position="238"/>
    </location>
</feature>
<evidence type="ECO:0000313" key="4">
    <source>
        <dbReference type="Proteomes" id="UP000006365"/>
    </source>
</evidence>
<dbReference type="KEGG" id="dpr:Despr_2273"/>
<dbReference type="EMBL" id="CP002364">
    <property type="protein sequence ID" value="ADW18417.1"/>
    <property type="molecule type" value="Genomic_DNA"/>
</dbReference>
<keyword evidence="4" id="KW-1185">Reference proteome</keyword>
<evidence type="ECO:0000313" key="3">
    <source>
        <dbReference type="EMBL" id="ADW18417.1"/>
    </source>
</evidence>
<dbReference type="Proteomes" id="UP000006365">
    <property type="component" value="Chromosome"/>
</dbReference>